<dbReference type="InterPro" id="IPR008928">
    <property type="entry name" value="6-hairpin_glycosidase_sf"/>
</dbReference>
<dbReference type="GO" id="GO:0005993">
    <property type="term" value="P:trehalose catabolic process"/>
    <property type="evidence" value="ECO:0007669"/>
    <property type="project" value="TreeGrafter"/>
</dbReference>
<proteinExistence type="inferred from homology"/>
<evidence type="ECO:0000313" key="5">
    <source>
        <dbReference type="EMBL" id="KAF2834475.1"/>
    </source>
</evidence>
<dbReference type="PANTHER" id="PTHR23403">
    <property type="entry name" value="TREHALASE"/>
    <property type="match status" value="1"/>
</dbReference>
<gene>
    <name evidence="5" type="ORF">M501DRAFT_990248</name>
</gene>
<dbReference type="AlphaFoldDB" id="A0A9P4S2K3"/>
<evidence type="ECO:0000256" key="3">
    <source>
        <dbReference type="ARBA" id="ARBA00023295"/>
    </source>
</evidence>
<dbReference type="PANTHER" id="PTHR23403:SF6">
    <property type="entry name" value="CYTOSOLIC NEUTRAL TREHALASE-RELATED"/>
    <property type="match status" value="1"/>
</dbReference>
<dbReference type="GO" id="GO:0004555">
    <property type="term" value="F:alpha,alpha-trehalase activity"/>
    <property type="evidence" value="ECO:0007669"/>
    <property type="project" value="UniProtKB-EC"/>
</dbReference>
<evidence type="ECO:0000256" key="1">
    <source>
        <dbReference type="ARBA" id="ARBA00005615"/>
    </source>
</evidence>
<dbReference type="InterPro" id="IPR012341">
    <property type="entry name" value="6hp_glycosidase-like_sf"/>
</dbReference>
<protein>
    <recommendedName>
        <fullName evidence="4">Trehalase</fullName>
        <ecNumber evidence="4">3.2.1.28</ecNumber>
    </recommendedName>
    <alternativeName>
        <fullName evidence="4">Alpha-trehalose glucohydrolase</fullName>
    </alternativeName>
</protein>
<name>A0A9P4S2K3_9PEZI</name>
<accession>A0A9P4S2K3</accession>
<dbReference type="EC" id="3.2.1.28" evidence="4"/>
<keyword evidence="3 4" id="KW-0326">Glycosidase</keyword>
<keyword evidence="2 4" id="KW-0378">Hydrolase</keyword>
<evidence type="ECO:0000313" key="6">
    <source>
        <dbReference type="Proteomes" id="UP000799429"/>
    </source>
</evidence>
<sequence length="588" mass="67461">MAIIPGPRIWEDPVERLNRLIDDTFWVNLTRAMDGSLIKAAAVDPKDWTLNPRPRIYIPPKETRQLEYYRKVAKEQPELNLDVQSLPVNITVGFYRQMNENPGVLALDMEEVVTESGEKTLKGVPFVVPGGRFNELYGWDSYFSALGLLSSGRADLAKGIVKNFVFEIQHYGLIPNANRTYYLLRSQPPFLTDLTLRTYNVIRHEPGAKEFLRRAILAAIKEYNTVWTTEPRLDPETGLSRFRPAGLGIPLECETEHFKHILAPYLKKHDMSYSEFVDAYNSGKVKEPDLDTYFLHDRAVRESGNDVSLRLERVCADIATVDLNSLLYKYETDIRDAIRKYFDDQLVVPVEFCAPGQEPNHVESSASWDRKAKKRQQAMNKYLWNEKEGYYFDYDTNNRRQGTYQSVCTFYPLWCGAASPRQAASVVAKGLPLFERIGGLTVGTEMSRKELESDCHPDHQWDYPYGWAPHQLLAWDGLRRYGFQTVAQRVCYRWLYIITKVFVDFNGTVCEKYNVTQTINPHRVDAEYGNQGVDFKGYAKEGFGWTNASYAYGLQILSVAQKRALATVTPWEIFAGKTGLKAEDEDTK</sequence>
<evidence type="ECO:0000256" key="2">
    <source>
        <dbReference type="ARBA" id="ARBA00022801"/>
    </source>
</evidence>
<dbReference type="Pfam" id="PF01204">
    <property type="entry name" value="Trehalase"/>
    <property type="match status" value="1"/>
</dbReference>
<comment type="catalytic activity">
    <reaction evidence="4">
        <text>alpha,alpha-trehalose + H2O = alpha-D-glucose + beta-D-glucose</text>
        <dbReference type="Rhea" id="RHEA:32675"/>
        <dbReference type="ChEBI" id="CHEBI:15377"/>
        <dbReference type="ChEBI" id="CHEBI:15903"/>
        <dbReference type="ChEBI" id="CHEBI:16551"/>
        <dbReference type="ChEBI" id="CHEBI:17925"/>
        <dbReference type="EC" id="3.2.1.28"/>
    </reaction>
</comment>
<dbReference type="SUPFAM" id="SSF48208">
    <property type="entry name" value="Six-hairpin glycosidases"/>
    <property type="match status" value="1"/>
</dbReference>
<evidence type="ECO:0000256" key="4">
    <source>
        <dbReference type="RuleBase" id="RU361180"/>
    </source>
</evidence>
<dbReference type="Gene3D" id="1.50.10.10">
    <property type="match status" value="1"/>
</dbReference>
<dbReference type="EMBL" id="MU006118">
    <property type="protein sequence ID" value="KAF2834475.1"/>
    <property type="molecule type" value="Genomic_DNA"/>
</dbReference>
<dbReference type="PROSITE" id="PS00927">
    <property type="entry name" value="TREHALASE_1"/>
    <property type="match status" value="1"/>
</dbReference>
<dbReference type="Proteomes" id="UP000799429">
    <property type="component" value="Unassembled WGS sequence"/>
</dbReference>
<comment type="similarity">
    <text evidence="1 4">Belongs to the glycosyl hydrolase 37 family.</text>
</comment>
<dbReference type="PRINTS" id="PR00744">
    <property type="entry name" value="GLHYDRLASE37"/>
</dbReference>
<reference evidence="5" key="1">
    <citation type="journal article" date="2020" name="Stud. Mycol.">
        <title>101 Dothideomycetes genomes: a test case for predicting lifestyles and emergence of pathogens.</title>
        <authorList>
            <person name="Haridas S."/>
            <person name="Albert R."/>
            <person name="Binder M."/>
            <person name="Bloem J."/>
            <person name="Labutti K."/>
            <person name="Salamov A."/>
            <person name="Andreopoulos B."/>
            <person name="Baker S."/>
            <person name="Barry K."/>
            <person name="Bills G."/>
            <person name="Bluhm B."/>
            <person name="Cannon C."/>
            <person name="Castanera R."/>
            <person name="Culley D."/>
            <person name="Daum C."/>
            <person name="Ezra D."/>
            <person name="Gonzalez J."/>
            <person name="Henrissat B."/>
            <person name="Kuo A."/>
            <person name="Liang C."/>
            <person name="Lipzen A."/>
            <person name="Lutzoni F."/>
            <person name="Magnuson J."/>
            <person name="Mondo S."/>
            <person name="Nolan M."/>
            <person name="Ohm R."/>
            <person name="Pangilinan J."/>
            <person name="Park H.-J."/>
            <person name="Ramirez L."/>
            <person name="Alfaro M."/>
            <person name="Sun H."/>
            <person name="Tritt A."/>
            <person name="Yoshinaga Y."/>
            <person name="Zwiers L.-H."/>
            <person name="Turgeon B."/>
            <person name="Goodwin S."/>
            <person name="Spatafora J."/>
            <person name="Crous P."/>
            <person name="Grigoriev I."/>
        </authorList>
    </citation>
    <scope>NUCLEOTIDE SEQUENCE</scope>
    <source>
        <strain evidence="5">CBS 101060</strain>
    </source>
</reference>
<dbReference type="PROSITE" id="PS00928">
    <property type="entry name" value="TREHALASE_2"/>
    <property type="match status" value="1"/>
</dbReference>
<dbReference type="InterPro" id="IPR018232">
    <property type="entry name" value="Glyco_hydro_37_CS"/>
</dbReference>
<dbReference type="InterPro" id="IPR001661">
    <property type="entry name" value="Glyco_hydro_37"/>
</dbReference>
<organism evidence="5 6">
    <name type="scientific">Patellaria atrata CBS 101060</name>
    <dbReference type="NCBI Taxonomy" id="1346257"/>
    <lineage>
        <taxon>Eukaryota</taxon>
        <taxon>Fungi</taxon>
        <taxon>Dikarya</taxon>
        <taxon>Ascomycota</taxon>
        <taxon>Pezizomycotina</taxon>
        <taxon>Dothideomycetes</taxon>
        <taxon>Dothideomycetes incertae sedis</taxon>
        <taxon>Patellariales</taxon>
        <taxon>Patellariaceae</taxon>
        <taxon>Patellaria</taxon>
    </lineage>
</organism>
<comment type="caution">
    <text evidence="5">The sequence shown here is derived from an EMBL/GenBank/DDBJ whole genome shotgun (WGS) entry which is preliminary data.</text>
</comment>
<keyword evidence="6" id="KW-1185">Reference proteome</keyword>
<dbReference type="OrthoDB" id="3542292at2759"/>